<comment type="caution">
    <text evidence="1">The sequence shown here is derived from an EMBL/GenBank/DDBJ whole genome shotgun (WGS) entry which is preliminary data.</text>
</comment>
<evidence type="ECO:0000313" key="1">
    <source>
        <dbReference type="EMBL" id="MER6434362.1"/>
    </source>
</evidence>
<reference evidence="1 2" key="1">
    <citation type="submission" date="2024-06" db="EMBL/GenBank/DDBJ databases">
        <title>The Natural Products Discovery Center: Release of the First 8490 Sequenced Strains for Exploring Actinobacteria Biosynthetic Diversity.</title>
        <authorList>
            <person name="Kalkreuter E."/>
            <person name="Kautsar S.A."/>
            <person name="Yang D."/>
            <person name="Bader C.D."/>
            <person name="Teijaro C.N."/>
            <person name="Fluegel L."/>
            <person name="Davis C.M."/>
            <person name="Simpson J.R."/>
            <person name="Lauterbach L."/>
            <person name="Steele A.D."/>
            <person name="Gui C."/>
            <person name="Meng S."/>
            <person name="Li G."/>
            <person name="Viehrig K."/>
            <person name="Ye F."/>
            <person name="Su P."/>
            <person name="Kiefer A.F."/>
            <person name="Nichols A."/>
            <person name="Cepeda A.J."/>
            <person name="Yan W."/>
            <person name="Fan B."/>
            <person name="Jiang Y."/>
            <person name="Adhikari A."/>
            <person name="Zheng C.-J."/>
            <person name="Schuster L."/>
            <person name="Cowan T.M."/>
            <person name="Smanski M.J."/>
            <person name="Chevrette M.G."/>
            <person name="De Carvalho L.P.S."/>
            <person name="Shen B."/>
        </authorList>
    </citation>
    <scope>NUCLEOTIDE SEQUENCE [LARGE SCALE GENOMIC DNA]</scope>
    <source>
        <strain evidence="1 2">NPDC001166</strain>
    </source>
</reference>
<dbReference type="EMBL" id="JBEPAZ010000104">
    <property type="protein sequence ID" value="MER6434362.1"/>
    <property type="molecule type" value="Genomic_DNA"/>
</dbReference>
<name>A0ABV1ULF2_9ACTN</name>
<keyword evidence="2" id="KW-1185">Reference proteome</keyword>
<proteinExistence type="predicted"/>
<sequence length="124" mass="13963">MTTALGAQPAAASSDCRLSMVHHDYWEAHVFCTTSRVGAIIDRIEYMGDDGWLGQSQVAVFAPVRETPANNHEIVIIADDTPYFNEDYSIPYEDDEIYARVFMRDPANNVRWDVKTNEVSGDFA</sequence>
<organism evidence="1 2">
    <name type="scientific">Streptomyces sp. 900105245</name>
    <dbReference type="NCBI Taxonomy" id="3154379"/>
    <lineage>
        <taxon>Bacteria</taxon>
        <taxon>Bacillati</taxon>
        <taxon>Actinomycetota</taxon>
        <taxon>Actinomycetes</taxon>
        <taxon>Kitasatosporales</taxon>
        <taxon>Streptomycetaceae</taxon>
        <taxon>Streptomyces</taxon>
    </lineage>
</organism>
<dbReference type="RefSeq" id="WP_352066204.1">
    <property type="nucleotide sequence ID" value="NZ_JBEPAZ010000104.1"/>
</dbReference>
<dbReference type="Proteomes" id="UP001470023">
    <property type="component" value="Unassembled WGS sequence"/>
</dbReference>
<protein>
    <submittedName>
        <fullName evidence="1">Uncharacterized protein</fullName>
    </submittedName>
</protein>
<accession>A0ABV1ULF2</accession>
<gene>
    <name evidence="1" type="ORF">ABT272_42980</name>
</gene>
<evidence type="ECO:0000313" key="2">
    <source>
        <dbReference type="Proteomes" id="UP001470023"/>
    </source>
</evidence>